<accession>A0A1I9YRY5</accession>
<dbReference type="STRING" id="754502.BJG93_27285"/>
<evidence type="ECO:0000313" key="2">
    <source>
        <dbReference type="EMBL" id="APA88975.1"/>
    </source>
</evidence>
<dbReference type="EMBL" id="CP017562">
    <property type="protein sequence ID" value="APA88975.1"/>
    <property type="molecule type" value="Genomic_DNA"/>
</dbReference>
<gene>
    <name evidence="2" type="ORF">BJG93_27285</name>
</gene>
<organism evidence="2 3">
    <name type="scientific">Paraburkholderia sprentiae WSM5005</name>
    <dbReference type="NCBI Taxonomy" id="754502"/>
    <lineage>
        <taxon>Bacteria</taxon>
        <taxon>Pseudomonadati</taxon>
        <taxon>Pseudomonadota</taxon>
        <taxon>Betaproteobacteria</taxon>
        <taxon>Burkholderiales</taxon>
        <taxon>Burkholderiaceae</taxon>
        <taxon>Paraburkholderia</taxon>
    </lineage>
</organism>
<reference evidence="2" key="2">
    <citation type="submission" date="2021-06" db="EMBL/GenBank/DDBJ databases">
        <authorList>
            <person name="Rogers T.H."/>
            <person name="Ramsay J.P."/>
            <person name="Wang P."/>
            <person name="Terpolilli J."/>
        </authorList>
    </citation>
    <scope>NUCLEOTIDE SEQUENCE</scope>
    <source>
        <strain evidence="2">WSM5005</strain>
    </source>
</reference>
<dbReference type="KEGG" id="pspw:BJG93_27285"/>
<sequence>MSQDSGPSALRDALFEHEIFTAGALQLPHVHVNAIGQHEATWDFTQTELEEELARMRSLRWIDCNSIGYWYATEIGQIAREQRWQAPGRRHPALGDARSTVEDLILALLHSEAAEPSELLTGTLRLPERVLAVYLAHIDPALREQAVDALLAADLVARGPDMDNPGESALFSTREGDKAYARAVVPRLGLCPPATLLSRDHVEGLPFHELGLESLAAENLAFRWEEAQRCMRACAWLASAVLYGSMLELLLGDWLSRDEARARSARRAPKHPQTGIVPPLWEMVSREVDRRRRRVRPARQRHRKVRSGPSR</sequence>
<evidence type="ECO:0000313" key="3">
    <source>
        <dbReference type="Proteomes" id="UP000179860"/>
    </source>
</evidence>
<dbReference type="RefSeq" id="WP_027196481.1">
    <property type="nucleotide sequence ID" value="NZ_CP017562.2"/>
</dbReference>
<dbReference type="Proteomes" id="UP000179860">
    <property type="component" value="Chromosome 2"/>
</dbReference>
<dbReference type="AlphaFoldDB" id="A0A1I9YRY5"/>
<keyword evidence="3" id="KW-1185">Reference proteome</keyword>
<name>A0A1I9YRY5_9BURK</name>
<evidence type="ECO:0000256" key="1">
    <source>
        <dbReference type="SAM" id="MobiDB-lite"/>
    </source>
</evidence>
<feature type="region of interest" description="Disordered" evidence="1">
    <location>
        <begin position="292"/>
        <end position="311"/>
    </location>
</feature>
<proteinExistence type="predicted"/>
<dbReference type="OrthoDB" id="6121546at2"/>
<reference evidence="2" key="1">
    <citation type="submission" date="2016-09" db="EMBL/GenBank/DDBJ databases">
        <title>The Complete Genome of Burkholderia sprentiae wsm5005.</title>
        <authorList>
            <person name="De Meyer S."/>
            <person name="Wang P."/>
            <person name="Terpolilli J."/>
        </authorList>
    </citation>
    <scope>NUCLEOTIDE SEQUENCE [LARGE SCALE GENOMIC DNA]</scope>
    <source>
        <strain evidence="2">WSM5005</strain>
    </source>
</reference>
<protein>
    <submittedName>
        <fullName evidence="2">Uncharacterized protein</fullName>
    </submittedName>
</protein>